<dbReference type="InterPro" id="IPR001647">
    <property type="entry name" value="HTH_TetR"/>
</dbReference>
<keyword evidence="2 4" id="KW-0238">DNA-binding</keyword>
<keyword evidence="7" id="KW-1185">Reference proteome</keyword>
<dbReference type="SUPFAM" id="SSF46689">
    <property type="entry name" value="Homeodomain-like"/>
    <property type="match status" value="1"/>
</dbReference>
<dbReference type="InterPro" id="IPR009057">
    <property type="entry name" value="Homeodomain-like_sf"/>
</dbReference>
<gene>
    <name evidence="6" type="primary">aqdR</name>
    <name evidence="6" type="ORF">BACCIP111899_03895</name>
</gene>
<evidence type="ECO:0000256" key="4">
    <source>
        <dbReference type="PROSITE-ProRule" id="PRU00335"/>
    </source>
</evidence>
<dbReference type="Pfam" id="PF16859">
    <property type="entry name" value="TetR_C_11"/>
    <property type="match status" value="1"/>
</dbReference>
<dbReference type="PROSITE" id="PS50977">
    <property type="entry name" value="HTH_TETR_2"/>
    <property type="match status" value="1"/>
</dbReference>
<comment type="caution">
    <text evidence="6">The sequence shown here is derived from an EMBL/GenBank/DDBJ whole genome shotgun (WGS) entry which is preliminary data.</text>
</comment>
<keyword evidence="1" id="KW-0805">Transcription regulation</keyword>
<dbReference type="PANTHER" id="PTHR30055:SF148">
    <property type="entry name" value="TETR-FAMILY TRANSCRIPTIONAL REGULATOR"/>
    <property type="match status" value="1"/>
</dbReference>
<dbReference type="PANTHER" id="PTHR30055">
    <property type="entry name" value="HTH-TYPE TRANSCRIPTIONAL REGULATOR RUTR"/>
    <property type="match status" value="1"/>
</dbReference>
<dbReference type="InterPro" id="IPR036271">
    <property type="entry name" value="Tet_transcr_reg_TetR-rel_C_sf"/>
</dbReference>
<dbReference type="InterPro" id="IPR011075">
    <property type="entry name" value="TetR_C"/>
</dbReference>
<evidence type="ECO:0000256" key="2">
    <source>
        <dbReference type="ARBA" id="ARBA00023125"/>
    </source>
</evidence>
<keyword evidence="3" id="KW-0804">Transcription</keyword>
<feature type="DNA-binding region" description="H-T-H motif" evidence="4">
    <location>
        <begin position="58"/>
        <end position="77"/>
    </location>
</feature>
<evidence type="ECO:0000256" key="1">
    <source>
        <dbReference type="ARBA" id="ARBA00023015"/>
    </source>
</evidence>
<evidence type="ECO:0000256" key="3">
    <source>
        <dbReference type="ARBA" id="ARBA00023163"/>
    </source>
</evidence>
<dbReference type="EMBL" id="CAKJTI010000034">
    <property type="protein sequence ID" value="CAG9614662.1"/>
    <property type="molecule type" value="Genomic_DNA"/>
</dbReference>
<proteinExistence type="predicted"/>
<dbReference type="PRINTS" id="PR00455">
    <property type="entry name" value="HTHTETR"/>
</dbReference>
<evidence type="ECO:0000313" key="7">
    <source>
        <dbReference type="Proteomes" id="UP000789423"/>
    </source>
</evidence>
<protein>
    <submittedName>
        <fullName evidence="6">HTH-type transcriptional regulator AqdR</fullName>
    </submittedName>
</protein>
<dbReference type="SUPFAM" id="SSF48498">
    <property type="entry name" value="Tetracyclin repressor-like, C-terminal domain"/>
    <property type="match status" value="1"/>
</dbReference>
<dbReference type="Gene3D" id="1.10.10.60">
    <property type="entry name" value="Homeodomain-like"/>
    <property type="match status" value="1"/>
</dbReference>
<dbReference type="Gene3D" id="1.10.357.10">
    <property type="entry name" value="Tetracycline Repressor, domain 2"/>
    <property type="match status" value="1"/>
</dbReference>
<evidence type="ECO:0000313" key="6">
    <source>
        <dbReference type="EMBL" id="CAG9614662.1"/>
    </source>
</evidence>
<feature type="domain" description="HTH tetR-type" evidence="5">
    <location>
        <begin position="35"/>
        <end position="95"/>
    </location>
</feature>
<dbReference type="InterPro" id="IPR050109">
    <property type="entry name" value="HTH-type_TetR-like_transc_reg"/>
</dbReference>
<dbReference type="Proteomes" id="UP000789423">
    <property type="component" value="Unassembled WGS sequence"/>
</dbReference>
<dbReference type="Pfam" id="PF00440">
    <property type="entry name" value="TetR_N"/>
    <property type="match status" value="1"/>
</dbReference>
<accession>A0ABN8A0L3</accession>
<name>A0ABN8A0L3_9BACI</name>
<organism evidence="6 7">
    <name type="scientific">Bacillus rhizoplanae</name>
    <dbReference type="NCBI Taxonomy" id="2880966"/>
    <lineage>
        <taxon>Bacteria</taxon>
        <taxon>Bacillati</taxon>
        <taxon>Bacillota</taxon>
        <taxon>Bacilli</taxon>
        <taxon>Bacillales</taxon>
        <taxon>Bacillaceae</taxon>
        <taxon>Bacillus</taxon>
    </lineage>
</organism>
<evidence type="ECO:0000259" key="5">
    <source>
        <dbReference type="PROSITE" id="PS50977"/>
    </source>
</evidence>
<reference evidence="6 7" key="1">
    <citation type="submission" date="2021-10" db="EMBL/GenBank/DDBJ databases">
        <authorList>
            <person name="Criscuolo A."/>
        </authorList>
    </citation>
    <scope>NUCLEOTIDE SEQUENCE [LARGE SCALE GENOMIC DNA]</scope>
    <source>
        <strain evidence="7">CIP 111899</strain>
    </source>
</reference>
<sequence>MVILFFNQIKYTKRIVYILEGMINVQSKRGRPRNVETHKSILSASYELLLEKGFKAVTVDKIADRAKVSKATIYKWWPNKAAVVMDGFLSATAAKLPVPDTGSALNDILIHATSLARFLTSREGIIITELIGEGQFDSKLAKEYRTRYFQPRRLQAKHLLEKGIQRGELKETLDIELSIDLIYGPIFYRLLVTGEKLDDSYMHHLVMNAFEGIRLT</sequence>